<feature type="compositionally biased region" description="Low complexity" evidence="6">
    <location>
        <begin position="110"/>
        <end position="127"/>
    </location>
</feature>
<keyword evidence="5" id="KW-0539">Nucleus</keyword>
<gene>
    <name evidence="8" type="ORF">KP509_06G042100</name>
</gene>
<dbReference type="EMBL" id="CM035411">
    <property type="protein sequence ID" value="KAH7434954.1"/>
    <property type="molecule type" value="Genomic_DNA"/>
</dbReference>
<dbReference type="GO" id="GO:0000976">
    <property type="term" value="F:transcription cis-regulatory region binding"/>
    <property type="evidence" value="ECO:0007669"/>
    <property type="project" value="TreeGrafter"/>
</dbReference>
<keyword evidence="3" id="KW-0238">DNA-binding</keyword>
<evidence type="ECO:0000256" key="6">
    <source>
        <dbReference type="SAM" id="MobiDB-lite"/>
    </source>
</evidence>
<dbReference type="SUPFAM" id="SSF57959">
    <property type="entry name" value="Leucine zipper domain"/>
    <property type="match status" value="1"/>
</dbReference>
<dbReference type="CDD" id="cd14702">
    <property type="entry name" value="bZIP_plant_GBF1"/>
    <property type="match status" value="1"/>
</dbReference>
<dbReference type="PROSITE" id="PS00036">
    <property type="entry name" value="BZIP_BASIC"/>
    <property type="match status" value="1"/>
</dbReference>
<protein>
    <recommendedName>
        <fullName evidence="7">BZIP domain-containing protein</fullName>
    </recommendedName>
</protein>
<evidence type="ECO:0000313" key="8">
    <source>
        <dbReference type="EMBL" id="KAH7434954.1"/>
    </source>
</evidence>
<dbReference type="PROSITE" id="PS50217">
    <property type="entry name" value="BZIP"/>
    <property type="match status" value="1"/>
</dbReference>
<dbReference type="GO" id="GO:0046982">
    <property type="term" value="F:protein heterodimerization activity"/>
    <property type="evidence" value="ECO:0007669"/>
    <property type="project" value="UniProtKB-ARBA"/>
</dbReference>
<dbReference type="OrthoDB" id="551672at2759"/>
<comment type="caution">
    <text evidence="8">The sequence shown here is derived from an EMBL/GenBank/DDBJ whole genome shotgun (WGS) entry which is preliminary data.</text>
</comment>
<dbReference type="GO" id="GO:0045893">
    <property type="term" value="P:positive regulation of DNA-templated transcription"/>
    <property type="evidence" value="ECO:0007669"/>
    <property type="project" value="TreeGrafter"/>
</dbReference>
<keyword evidence="4" id="KW-0804">Transcription</keyword>
<evidence type="ECO:0000256" key="2">
    <source>
        <dbReference type="ARBA" id="ARBA00023015"/>
    </source>
</evidence>
<dbReference type="PANTHER" id="PTHR45764:SF38">
    <property type="entry name" value="BZIP TRANSCRIPTION FACTOR 44"/>
    <property type="match status" value="1"/>
</dbReference>
<evidence type="ECO:0000256" key="3">
    <source>
        <dbReference type="ARBA" id="ARBA00023125"/>
    </source>
</evidence>
<evidence type="ECO:0000259" key="7">
    <source>
        <dbReference type="PROSITE" id="PS50217"/>
    </source>
</evidence>
<dbReference type="InterPro" id="IPR004827">
    <property type="entry name" value="bZIP"/>
</dbReference>
<evidence type="ECO:0000313" key="9">
    <source>
        <dbReference type="Proteomes" id="UP000825935"/>
    </source>
</evidence>
<name>A0A8T2UNM4_CERRI</name>
<evidence type="ECO:0000256" key="5">
    <source>
        <dbReference type="ARBA" id="ARBA00023242"/>
    </source>
</evidence>
<dbReference type="GO" id="GO:0003700">
    <property type="term" value="F:DNA-binding transcription factor activity"/>
    <property type="evidence" value="ECO:0007669"/>
    <property type="project" value="InterPro"/>
</dbReference>
<evidence type="ECO:0000256" key="1">
    <source>
        <dbReference type="ARBA" id="ARBA00004123"/>
    </source>
</evidence>
<organism evidence="8 9">
    <name type="scientific">Ceratopteris richardii</name>
    <name type="common">Triangle waterfern</name>
    <dbReference type="NCBI Taxonomy" id="49495"/>
    <lineage>
        <taxon>Eukaryota</taxon>
        <taxon>Viridiplantae</taxon>
        <taxon>Streptophyta</taxon>
        <taxon>Embryophyta</taxon>
        <taxon>Tracheophyta</taxon>
        <taxon>Polypodiopsida</taxon>
        <taxon>Polypodiidae</taxon>
        <taxon>Polypodiales</taxon>
        <taxon>Pteridineae</taxon>
        <taxon>Pteridaceae</taxon>
        <taxon>Parkerioideae</taxon>
        <taxon>Ceratopteris</taxon>
    </lineage>
</organism>
<reference evidence="8" key="1">
    <citation type="submission" date="2021-08" db="EMBL/GenBank/DDBJ databases">
        <title>WGS assembly of Ceratopteris richardii.</title>
        <authorList>
            <person name="Marchant D.B."/>
            <person name="Chen G."/>
            <person name="Jenkins J."/>
            <person name="Shu S."/>
            <person name="Leebens-Mack J."/>
            <person name="Grimwood J."/>
            <person name="Schmutz J."/>
            <person name="Soltis P."/>
            <person name="Soltis D."/>
            <person name="Chen Z.-H."/>
        </authorList>
    </citation>
    <scope>NUCLEOTIDE SEQUENCE</scope>
    <source>
        <strain evidence="8">Whitten #5841</strain>
        <tissue evidence="8">Leaf</tissue>
    </source>
</reference>
<dbReference type="InterPro" id="IPR046347">
    <property type="entry name" value="bZIP_sf"/>
</dbReference>
<dbReference type="Proteomes" id="UP000825935">
    <property type="component" value="Chromosome 6"/>
</dbReference>
<dbReference type="SMART" id="SM00338">
    <property type="entry name" value="BRLZ"/>
    <property type="match status" value="1"/>
</dbReference>
<accession>A0A8T2UNM4</accession>
<dbReference type="InterPro" id="IPR045314">
    <property type="entry name" value="bZIP_plant_GBF1"/>
</dbReference>
<dbReference type="Gene3D" id="1.20.5.170">
    <property type="match status" value="1"/>
</dbReference>
<dbReference type="GO" id="GO:0005634">
    <property type="term" value="C:nucleus"/>
    <property type="evidence" value="ECO:0007669"/>
    <property type="project" value="UniProtKB-SubCell"/>
</dbReference>
<dbReference type="PANTHER" id="PTHR45764">
    <property type="entry name" value="BZIP TRANSCRIPTION FACTOR 44"/>
    <property type="match status" value="1"/>
</dbReference>
<proteinExistence type="predicted"/>
<keyword evidence="9" id="KW-1185">Reference proteome</keyword>
<dbReference type="Pfam" id="PF00170">
    <property type="entry name" value="bZIP_1"/>
    <property type="match status" value="1"/>
</dbReference>
<dbReference type="FunFam" id="1.20.5.170:FF:000020">
    <property type="entry name" value="BZIP transcription factor"/>
    <property type="match status" value="1"/>
</dbReference>
<feature type="domain" description="BZIP" evidence="7">
    <location>
        <begin position="150"/>
        <end position="213"/>
    </location>
</feature>
<evidence type="ECO:0000256" key="4">
    <source>
        <dbReference type="ARBA" id="ARBA00023163"/>
    </source>
</evidence>
<dbReference type="OMA" id="EEHQIVD"/>
<feature type="region of interest" description="Disordered" evidence="6">
    <location>
        <begin position="104"/>
        <end position="128"/>
    </location>
</feature>
<sequence length="255" mass="27847">MKRELSVEDLFAPLNRLDVCNPLPSSKMVSHTDPRVADARPVGITPIDAGLRSSCASVDLDRAAAVQAASIPVPETRIPTEGTDKQSDISLSCSIKGFGSEDASSPFLGTASTTSSYTSTPKATTASVNDSGVVQLHLNSTSDEEHQIVDDRRQRRMLSNRESARRSRLRKQQHLDELRGHVAQLQAQNSQMLNSFNLASQQFAQVTEENRKLRSEAMGLSHQLQRLHHSLASQRASSGLRHGAYSVQAVESPQH</sequence>
<keyword evidence="2" id="KW-0805">Transcription regulation</keyword>
<comment type="subcellular location">
    <subcellularLocation>
        <location evidence="1">Nucleus</location>
    </subcellularLocation>
</comment>
<dbReference type="AlphaFoldDB" id="A0A8T2UNM4"/>